<keyword evidence="5 8" id="KW-0547">Nucleotide-binding</keyword>
<comment type="pathway">
    <text evidence="8">Amino-acid biosynthesis; L-proline biosynthesis; L-glutamate 5-semialdehyde from L-glutamate: step 1/2.</text>
</comment>
<dbReference type="CDD" id="cd04242">
    <property type="entry name" value="AAK_G5K_ProB"/>
    <property type="match status" value="1"/>
</dbReference>
<dbReference type="SUPFAM" id="SSF88697">
    <property type="entry name" value="PUA domain-like"/>
    <property type="match status" value="1"/>
</dbReference>
<protein>
    <recommendedName>
        <fullName evidence="8">Glutamate 5-kinase</fullName>
        <ecNumber evidence="8">2.7.2.11</ecNumber>
    </recommendedName>
    <alternativeName>
        <fullName evidence="8">Gamma-glutamyl kinase</fullName>
        <shortName evidence="8">GK</shortName>
    </alternativeName>
</protein>
<dbReference type="PRINTS" id="PR00474">
    <property type="entry name" value="GLU5KINASE"/>
</dbReference>
<evidence type="ECO:0000256" key="1">
    <source>
        <dbReference type="ARBA" id="ARBA00022490"/>
    </source>
</evidence>
<dbReference type="Proteomes" id="UP000009047">
    <property type="component" value="Chromosome"/>
</dbReference>
<dbReference type="EC" id="2.7.2.11" evidence="8"/>
<evidence type="ECO:0000256" key="4">
    <source>
        <dbReference type="ARBA" id="ARBA00022679"/>
    </source>
</evidence>
<evidence type="ECO:0000256" key="6">
    <source>
        <dbReference type="ARBA" id="ARBA00022777"/>
    </source>
</evidence>
<keyword evidence="7 8" id="KW-0067">ATP-binding</keyword>
<evidence type="ECO:0000259" key="9">
    <source>
        <dbReference type="SMART" id="SM00359"/>
    </source>
</evidence>
<dbReference type="OrthoDB" id="9804434at2"/>
<dbReference type="PROSITE" id="PS00902">
    <property type="entry name" value="GLUTAMATE_5_KINASE"/>
    <property type="match status" value="1"/>
</dbReference>
<dbReference type="InterPro" id="IPR036393">
    <property type="entry name" value="AceGlu_kinase-like_sf"/>
</dbReference>
<dbReference type="AlphaFoldDB" id="E1QJM1"/>
<dbReference type="InterPro" id="IPR002478">
    <property type="entry name" value="PUA"/>
</dbReference>
<feature type="binding site" evidence="8">
    <location>
        <position position="55"/>
    </location>
    <ligand>
        <name>substrate</name>
    </ligand>
</feature>
<dbReference type="Gene3D" id="2.30.130.10">
    <property type="entry name" value="PUA domain"/>
    <property type="match status" value="1"/>
</dbReference>
<feature type="binding site" evidence="8">
    <location>
        <position position="141"/>
    </location>
    <ligand>
        <name>substrate</name>
    </ligand>
</feature>
<dbReference type="InterPro" id="IPR015947">
    <property type="entry name" value="PUA-like_sf"/>
</dbReference>
<dbReference type="InterPro" id="IPR001048">
    <property type="entry name" value="Asp/Glu/Uridylate_kinase"/>
</dbReference>
<sequence length="388" mass="40662">MTRPEIVAAARRVVVKVGSGVLTGPQGLDKRRVELLSGQLARLRAAGRQVLLVSSGAIASGRAKVGLAALRSIPEKQAAAALGQAGLMQTYEDALEAHGLLAAQILLTAGDLRSRQRYLNARNTINTLLDWGVIPIVNENDTVAVDEIKLGDNDNLAAMLTNLLGASLMVNLTNVDGVLDADPRTNPQAKLIPVVERVDAALLKAASTQPGAVGRGGIFSKVKAADKVARCGACTIVANGMVDDILDRLFAGQELGTFFLARSHPLSSRKHWIAFTACQNQTGVIVVDQGAVAPISAGGKSLLAAGVSAVRGRFGPGAAVKVIGPDGRTIGVGLCNYSSADLEKIKGLRSVEIEHSLGHKDFDEVIHRDNLVVFGPDEKESVECLLSN</sequence>
<dbReference type="eggNOG" id="COG0263">
    <property type="taxonomic scope" value="Bacteria"/>
</dbReference>
<dbReference type="CDD" id="cd21157">
    <property type="entry name" value="PUA_G5K"/>
    <property type="match status" value="1"/>
</dbReference>
<dbReference type="InterPro" id="IPR005715">
    <property type="entry name" value="Glu_5kinase/COase_Synthase"/>
</dbReference>
<dbReference type="SMART" id="SM00359">
    <property type="entry name" value="PUA"/>
    <property type="match status" value="1"/>
</dbReference>
<gene>
    <name evidence="8" type="primary">proB</name>
    <name evidence="10" type="ordered locus">Deba_2402</name>
</gene>
<evidence type="ECO:0000256" key="8">
    <source>
        <dbReference type="HAMAP-Rule" id="MF_00456"/>
    </source>
</evidence>
<evidence type="ECO:0000256" key="5">
    <source>
        <dbReference type="ARBA" id="ARBA00022741"/>
    </source>
</evidence>
<dbReference type="FunFam" id="3.40.1160.10:FF:000006">
    <property type="entry name" value="Glutamate 5-kinase"/>
    <property type="match status" value="1"/>
</dbReference>
<name>E1QJM1_DESB2</name>
<dbReference type="STRING" id="644282.Deba_2402"/>
<dbReference type="Gene3D" id="3.40.1160.10">
    <property type="entry name" value="Acetylglutamate kinase-like"/>
    <property type="match status" value="1"/>
</dbReference>
<evidence type="ECO:0000313" key="11">
    <source>
        <dbReference type="Proteomes" id="UP000009047"/>
    </source>
</evidence>
<keyword evidence="2 8" id="KW-0028">Amino-acid biosynthesis</keyword>
<dbReference type="InterPro" id="IPR019797">
    <property type="entry name" value="Glutamate_5-kinase_CS"/>
</dbReference>
<organism evidence="10 11">
    <name type="scientific">Desulfarculus baarsii (strain ATCC 33931 / DSM 2075 / LMG 7858 / VKM B-1802 / 2st14)</name>
    <dbReference type="NCBI Taxonomy" id="644282"/>
    <lineage>
        <taxon>Bacteria</taxon>
        <taxon>Pseudomonadati</taxon>
        <taxon>Thermodesulfobacteriota</taxon>
        <taxon>Desulfarculia</taxon>
        <taxon>Desulfarculales</taxon>
        <taxon>Desulfarculaceae</taxon>
        <taxon>Desulfarculus</taxon>
    </lineage>
</organism>
<keyword evidence="6 8" id="KW-0418">Kinase</keyword>
<comment type="catalytic activity">
    <reaction evidence="8">
        <text>L-glutamate + ATP = L-glutamyl 5-phosphate + ADP</text>
        <dbReference type="Rhea" id="RHEA:14877"/>
        <dbReference type="ChEBI" id="CHEBI:29985"/>
        <dbReference type="ChEBI" id="CHEBI:30616"/>
        <dbReference type="ChEBI" id="CHEBI:58274"/>
        <dbReference type="ChEBI" id="CHEBI:456216"/>
        <dbReference type="EC" id="2.7.2.11"/>
    </reaction>
</comment>
<dbReference type="GO" id="GO:0003723">
    <property type="term" value="F:RNA binding"/>
    <property type="evidence" value="ECO:0007669"/>
    <property type="project" value="InterPro"/>
</dbReference>
<feature type="binding site" evidence="8">
    <location>
        <position position="153"/>
    </location>
    <ligand>
        <name>substrate</name>
    </ligand>
</feature>
<dbReference type="HOGENOM" id="CLU_025400_2_0_7"/>
<dbReference type="PIRSF" id="PIRSF000729">
    <property type="entry name" value="GK"/>
    <property type="match status" value="1"/>
</dbReference>
<evidence type="ECO:0000256" key="7">
    <source>
        <dbReference type="ARBA" id="ARBA00022840"/>
    </source>
</evidence>
<comment type="similarity">
    <text evidence="8">Belongs to the glutamate 5-kinase family.</text>
</comment>
<keyword evidence="1 8" id="KW-0963">Cytoplasm</keyword>
<dbReference type="InterPro" id="IPR001057">
    <property type="entry name" value="Glu/AcGlu_kinase"/>
</dbReference>
<evidence type="ECO:0000256" key="2">
    <source>
        <dbReference type="ARBA" id="ARBA00022605"/>
    </source>
</evidence>
<proteinExistence type="inferred from homology"/>
<dbReference type="InterPro" id="IPR036974">
    <property type="entry name" value="PUA_sf"/>
</dbReference>
<feature type="domain" description="PUA" evidence="9">
    <location>
        <begin position="283"/>
        <end position="366"/>
    </location>
</feature>
<dbReference type="KEGG" id="dbr:Deba_2402"/>
<comment type="caution">
    <text evidence="8">Lacks conserved residue(s) required for the propagation of feature annotation.</text>
</comment>
<dbReference type="InterPro" id="IPR041739">
    <property type="entry name" value="G5K_ProB"/>
</dbReference>
<dbReference type="GO" id="GO:0055129">
    <property type="term" value="P:L-proline biosynthetic process"/>
    <property type="evidence" value="ECO:0007669"/>
    <property type="project" value="UniProtKB-UniRule"/>
</dbReference>
<keyword evidence="11" id="KW-1185">Reference proteome</keyword>
<keyword evidence="3 8" id="KW-0641">Proline biosynthesis</keyword>
<dbReference type="PANTHER" id="PTHR43654:SF1">
    <property type="entry name" value="ISOPENTENYL PHOSPHATE KINASE"/>
    <property type="match status" value="1"/>
</dbReference>
<comment type="subcellular location">
    <subcellularLocation>
        <location evidence="8">Cytoplasm</location>
    </subcellularLocation>
</comment>
<feature type="binding site" evidence="8">
    <location>
        <position position="16"/>
    </location>
    <ligand>
        <name>ATP</name>
        <dbReference type="ChEBI" id="CHEBI:30616"/>
    </ligand>
</feature>
<dbReference type="RefSeq" id="WP_013259203.1">
    <property type="nucleotide sequence ID" value="NC_014365.1"/>
</dbReference>
<dbReference type="PANTHER" id="PTHR43654">
    <property type="entry name" value="GLUTAMATE 5-KINASE"/>
    <property type="match status" value="1"/>
</dbReference>
<dbReference type="GO" id="GO:0005524">
    <property type="term" value="F:ATP binding"/>
    <property type="evidence" value="ECO:0007669"/>
    <property type="project" value="UniProtKB-KW"/>
</dbReference>
<reference evidence="10 11" key="1">
    <citation type="journal article" date="2010" name="Stand. Genomic Sci.">
        <title>Complete genome sequence of Desulfarculus baarsii type strain (2st14).</title>
        <authorList>
            <person name="Sun H."/>
            <person name="Spring S."/>
            <person name="Lapidus A."/>
            <person name="Davenport K."/>
            <person name="Del Rio T.G."/>
            <person name="Tice H."/>
            <person name="Nolan M."/>
            <person name="Copeland A."/>
            <person name="Cheng J.F."/>
            <person name="Lucas S."/>
            <person name="Tapia R."/>
            <person name="Goodwin L."/>
            <person name="Pitluck S."/>
            <person name="Ivanova N."/>
            <person name="Pagani I."/>
            <person name="Mavromatis K."/>
            <person name="Ovchinnikova G."/>
            <person name="Pati A."/>
            <person name="Chen A."/>
            <person name="Palaniappan K."/>
            <person name="Hauser L."/>
            <person name="Chang Y.J."/>
            <person name="Jeffries C.D."/>
            <person name="Detter J.C."/>
            <person name="Han C."/>
            <person name="Rohde M."/>
            <person name="Brambilla E."/>
            <person name="Goker M."/>
            <person name="Woyke T."/>
            <person name="Bristow J."/>
            <person name="Eisen J.A."/>
            <person name="Markowitz V."/>
            <person name="Hugenholtz P."/>
            <person name="Kyrpides N.C."/>
            <person name="Klenk H.P."/>
            <person name="Land M."/>
        </authorList>
    </citation>
    <scope>NUCLEOTIDE SEQUENCE [LARGE SCALE GENOMIC DNA]</scope>
    <source>
        <strain evidence="11">ATCC 33931 / DSM 2075 / LMG 7858 / VKM B-1802 / 2st14</strain>
    </source>
</reference>
<dbReference type="GO" id="GO:0005829">
    <property type="term" value="C:cytosol"/>
    <property type="evidence" value="ECO:0007669"/>
    <property type="project" value="TreeGrafter"/>
</dbReference>
<comment type="function">
    <text evidence="8">Catalyzes the transfer of a phosphate group to glutamate to form L-glutamate 5-phosphate.</text>
</comment>
<accession>E1QJM1</accession>
<dbReference type="GO" id="GO:0004349">
    <property type="term" value="F:glutamate 5-kinase activity"/>
    <property type="evidence" value="ECO:0007669"/>
    <property type="project" value="UniProtKB-UniRule"/>
</dbReference>
<evidence type="ECO:0000313" key="10">
    <source>
        <dbReference type="EMBL" id="ADK85764.1"/>
    </source>
</evidence>
<dbReference type="SUPFAM" id="SSF53633">
    <property type="entry name" value="Carbamate kinase-like"/>
    <property type="match status" value="1"/>
</dbReference>
<dbReference type="Pfam" id="PF00696">
    <property type="entry name" value="AA_kinase"/>
    <property type="match status" value="1"/>
</dbReference>
<dbReference type="PROSITE" id="PS50890">
    <property type="entry name" value="PUA"/>
    <property type="match status" value="1"/>
</dbReference>
<dbReference type="HAMAP" id="MF_00456">
    <property type="entry name" value="ProB"/>
    <property type="match status" value="1"/>
</dbReference>
<keyword evidence="4 8" id="KW-0808">Transferase</keyword>
<dbReference type="Pfam" id="PF01472">
    <property type="entry name" value="PUA"/>
    <property type="match status" value="1"/>
</dbReference>
<evidence type="ECO:0000256" key="3">
    <source>
        <dbReference type="ARBA" id="ARBA00022650"/>
    </source>
</evidence>
<dbReference type="InterPro" id="IPR011529">
    <property type="entry name" value="Glu_5kinase"/>
</dbReference>
<dbReference type="EMBL" id="CP002085">
    <property type="protein sequence ID" value="ADK85764.1"/>
    <property type="molecule type" value="Genomic_DNA"/>
</dbReference>
<dbReference type="UniPathway" id="UPA00098">
    <property type="reaction ID" value="UER00359"/>
</dbReference>
<dbReference type="NCBIfam" id="TIGR01027">
    <property type="entry name" value="proB"/>
    <property type="match status" value="1"/>
</dbReference>